<organism evidence="1 2">
    <name type="scientific">Acetobacter senegalensis</name>
    <dbReference type="NCBI Taxonomy" id="446692"/>
    <lineage>
        <taxon>Bacteria</taxon>
        <taxon>Pseudomonadati</taxon>
        <taxon>Pseudomonadota</taxon>
        <taxon>Alphaproteobacteria</taxon>
        <taxon>Acetobacterales</taxon>
        <taxon>Acetobacteraceae</taxon>
        <taxon>Acetobacter</taxon>
    </lineage>
</organism>
<dbReference type="Proteomes" id="UP000075360">
    <property type="component" value="Unassembled WGS sequence"/>
</dbReference>
<dbReference type="AlphaFoldDB" id="A0A149U5B9"/>
<proteinExistence type="predicted"/>
<evidence type="ECO:0000313" key="1">
    <source>
        <dbReference type="EMBL" id="KXV60665.1"/>
    </source>
</evidence>
<comment type="caution">
    <text evidence="1">The sequence shown here is derived from an EMBL/GenBank/DDBJ whole genome shotgun (WGS) entry which is preliminary data.</text>
</comment>
<accession>A0A149U5B9</accession>
<evidence type="ECO:0000313" key="2">
    <source>
        <dbReference type="Proteomes" id="UP000075360"/>
    </source>
</evidence>
<sequence length="99" mass="11158">MQIDVSKKRERACQLLRNVQSAQCVLKIKIDEFTDYILNTRFDASYVNTKTSSMIMSYSAMLEVQRIILEGLAKTPPSGKVVLSPELTGVLRSYGLISR</sequence>
<dbReference type="PATRIC" id="fig|446692.4.peg.3401"/>
<name>A0A149U5B9_9PROT</name>
<protein>
    <submittedName>
        <fullName evidence="1">Uncharacterized protein</fullName>
    </submittedName>
</protein>
<gene>
    <name evidence="1" type="ORF">AD948_04370</name>
</gene>
<reference evidence="1 2" key="1">
    <citation type="submission" date="2015-06" db="EMBL/GenBank/DDBJ databases">
        <title>Improved classification and identification of acetic acid bacteria using matrix-assisted laser desorption/ionization time-of-flight mass spectrometry; Gluconobacter nephelii and Gluconobacter uchimurae are later heterotypic synonyms of Gluconobacter japonicus and Gluconobacter oxydans, respectively.</title>
        <authorList>
            <person name="Li L."/>
            <person name="Cleenwerck I."/>
            <person name="De Vuyst L."/>
            <person name="Vandamme P."/>
        </authorList>
    </citation>
    <scope>NUCLEOTIDE SEQUENCE [LARGE SCALE GENOMIC DNA]</scope>
    <source>
        <strain evidence="1 2">LMG 23690</strain>
    </source>
</reference>
<dbReference type="EMBL" id="LHZU01000109">
    <property type="protein sequence ID" value="KXV60665.1"/>
    <property type="molecule type" value="Genomic_DNA"/>
</dbReference>